<feature type="non-terminal residue" evidence="1">
    <location>
        <position position="1"/>
    </location>
</feature>
<gene>
    <name evidence="1" type="ORF">LOK49_LG13G00244</name>
</gene>
<dbReference type="Proteomes" id="UP001060215">
    <property type="component" value="Chromosome 14"/>
</dbReference>
<protein>
    <submittedName>
        <fullName evidence="1">Uncharacterized protein</fullName>
    </submittedName>
</protein>
<accession>A0ACC0FI97</accession>
<keyword evidence="2" id="KW-1185">Reference proteome</keyword>
<name>A0ACC0FI97_9ERIC</name>
<organism evidence="1 2">
    <name type="scientific">Camellia lanceoleosa</name>
    <dbReference type="NCBI Taxonomy" id="1840588"/>
    <lineage>
        <taxon>Eukaryota</taxon>
        <taxon>Viridiplantae</taxon>
        <taxon>Streptophyta</taxon>
        <taxon>Embryophyta</taxon>
        <taxon>Tracheophyta</taxon>
        <taxon>Spermatophyta</taxon>
        <taxon>Magnoliopsida</taxon>
        <taxon>eudicotyledons</taxon>
        <taxon>Gunneridae</taxon>
        <taxon>Pentapetalae</taxon>
        <taxon>asterids</taxon>
        <taxon>Ericales</taxon>
        <taxon>Theaceae</taxon>
        <taxon>Camellia</taxon>
    </lineage>
</organism>
<comment type="caution">
    <text evidence="1">The sequence shown here is derived from an EMBL/GenBank/DDBJ whole genome shotgun (WGS) entry which is preliminary data.</text>
</comment>
<dbReference type="EMBL" id="CM045771">
    <property type="protein sequence ID" value="KAI7988293.1"/>
    <property type="molecule type" value="Genomic_DNA"/>
</dbReference>
<reference evidence="1 2" key="1">
    <citation type="journal article" date="2022" name="Plant J.">
        <title>Chromosome-level genome of Camellia lanceoleosa provides a valuable resource for understanding genome evolution and self-incompatibility.</title>
        <authorList>
            <person name="Gong W."/>
            <person name="Xiao S."/>
            <person name="Wang L."/>
            <person name="Liao Z."/>
            <person name="Chang Y."/>
            <person name="Mo W."/>
            <person name="Hu G."/>
            <person name="Li W."/>
            <person name="Zhao G."/>
            <person name="Zhu H."/>
            <person name="Hu X."/>
            <person name="Ji K."/>
            <person name="Xiang X."/>
            <person name="Song Q."/>
            <person name="Yuan D."/>
            <person name="Jin S."/>
            <person name="Zhang L."/>
        </authorList>
    </citation>
    <scope>NUCLEOTIDE SEQUENCE [LARGE SCALE GENOMIC DNA]</scope>
    <source>
        <strain evidence="1">SQ_2022a</strain>
    </source>
</reference>
<evidence type="ECO:0000313" key="1">
    <source>
        <dbReference type="EMBL" id="KAI7988293.1"/>
    </source>
</evidence>
<sequence>VRTYETHCGSLFQYGMKYMRSITNICNAGIQKDQMAEASTQACITIPSSHWSSLQKGFSA</sequence>
<evidence type="ECO:0000313" key="2">
    <source>
        <dbReference type="Proteomes" id="UP001060215"/>
    </source>
</evidence>
<proteinExistence type="predicted"/>